<keyword evidence="11 12" id="KW-0472">Membrane</keyword>
<comment type="caution">
    <text evidence="13">The sequence shown here is derived from an EMBL/GenBank/DDBJ whole genome shotgun (WGS) entry which is preliminary data.</text>
</comment>
<evidence type="ECO:0000256" key="4">
    <source>
        <dbReference type="ARBA" id="ARBA00022475"/>
    </source>
</evidence>
<keyword evidence="3" id="KW-0813">Transport</keyword>
<evidence type="ECO:0000256" key="10">
    <source>
        <dbReference type="ARBA" id="ARBA00023004"/>
    </source>
</evidence>
<evidence type="ECO:0000256" key="8">
    <source>
        <dbReference type="ARBA" id="ARBA00022982"/>
    </source>
</evidence>
<dbReference type="NCBIfam" id="TIGR00203">
    <property type="entry name" value="cydB"/>
    <property type="match status" value="1"/>
</dbReference>
<feature type="transmembrane region" description="Helical" evidence="12">
    <location>
        <begin position="204"/>
        <end position="227"/>
    </location>
</feature>
<dbReference type="RefSeq" id="WP_345336659.1">
    <property type="nucleotide sequence ID" value="NZ_BAABJZ010000099.1"/>
</dbReference>
<name>A0ABP9FBF4_9GAMM</name>
<proteinExistence type="inferred from homology"/>
<organism evidence="13 14">
    <name type="scientific">Ferrimonas pelagia</name>
    <dbReference type="NCBI Taxonomy" id="1177826"/>
    <lineage>
        <taxon>Bacteria</taxon>
        <taxon>Pseudomonadati</taxon>
        <taxon>Pseudomonadota</taxon>
        <taxon>Gammaproteobacteria</taxon>
        <taxon>Alteromonadales</taxon>
        <taxon>Ferrimonadaceae</taxon>
        <taxon>Ferrimonas</taxon>
    </lineage>
</organism>
<comment type="subcellular location">
    <subcellularLocation>
        <location evidence="1">Cell membrane</location>
        <topology evidence="1">Multi-pass membrane protein</topology>
    </subcellularLocation>
</comment>
<comment type="similarity">
    <text evidence="2">Belongs to the cytochrome ubiquinol oxidase subunit 2 family.</text>
</comment>
<evidence type="ECO:0000256" key="7">
    <source>
        <dbReference type="ARBA" id="ARBA00022723"/>
    </source>
</evidence>
<evidence type="ECO:0000256" key="12">
    <source>
        <dbReference type="SAM" id="Phobius"/>
    </source>
</evidence>
<dbReference type="PANTHER" id="PTHR43141:SF5">
    <property type="entry name" value="CYTOCHROME BD-I UBIQUINOL OXIDASE SUBUNIT 2"/>
    <property type="match status" value="1"/>
</dbReference>
<keyword evidence="14" id="KW-1185">Reference proteome</keyword>
<evidence type="ECO:0000256" key="5">
    <source>
        <dbReference type="ARBA" id="ARBA00022617"/>
    </source>
</evidence>
<dbReference type="PIRSF" id="PIRSF000267">
    <property type="entry name" value="Cyt_oxidse_sub2"/>
    <property type="match status" value="1"/>
</dbReference>
<keyword evidence="4" id="KW-1003">Cell membrane</keyword>
<protein>
    <submittedName>
        <fullName evidence="13">Cytochrome d ubiquinol oxidase subunit II</fullName>
    </submittedName>
</protein>
<feature type="transmembrane region" description="Helical" evidence="12">
    <location>
        <begin position="12"/>
        <end position="39"/>
    </location>
</feature>
<dbReference type="Pfam" id="PF02322">
    <property type="entry name" value="Cyt_bd_oxida_II"/>
    <property type="match status" value="1"/>
</dbReference>
<evidence type="ECO:0000313" key="13">
    <source>
        <dbReference type="EMBL" id="GAA4897812.1"/>
    </source>
</evidence>
<feature type="transmembrane region" description="Helical" evidence="12">
    <location>
        <begin position="84"/>
        <end position="102"/>
    </location>
</feature>
<evidence type="ECO:0000256" key="6">
    <source>
        <dbReference type="ARBA" id="ARBA00022692"/>
    </source>
</evidence>
<reference evidence="14" key="1">
    <citation type="journal article" date="2019" name="Int. J. Syst. Evol. Microbiol.">
        <title>The Global Catalogue of Microorganisms (GCM) 10K type strain sequencing project: providing services to taxonomists for standard genome sequencing and annotation.</title>
        <authorList>
            <consortium name="The Broad Institute Genomics Platform"/>
            <consortium name="The Broad Institute Genome Sequencing Center for Infectious Disease"/>
            <person name="Wu L."/>
            <person name="Ma J."/>
        </authorList>
    </citation>
    <scope>NUCLEOTIDE SEQUENCE [LARGE SCALE GENOMIC DNA]</scope>
    <source>
        <strain evidence="14">JCM 18401</strain>
    </source>
</reference>
<accession>A0ABP9FBF4</accession>
<keyword evidence="7" id="KW-0479">Metal-binding</keyword>
<evidence type="ECO:0000313" key="14">
    <source>
        <dbReference type="Proteomes" id="UP001499988"/>
    </source>
</evidence>
<dbReference type="InterPro" id="IPR003317">
    <property type="entry name" value="Cyt-d_oxidase_su2"/>
</dbReference>
<feature type="transmembrane region" description="Helical" evidence="12">
    <location>
        <begin position="336"/>
        <end position="361"/>
    </location>
</feature>
<evidence type="ECO:0000256" key="11">
    <source>
        <dbReference type="ARBA" id="ARBA00023136"/>
    </source>
</evidence>
<sequence length="380" mass="42588">MLDYEMLRLIWWVLVVVLLIGFAVTDGFDMGVGALLPFIGKTDNERRVMINTIAPHWDGNQVWLLTAGGALFAAWPMVYSASFSGFYVAMVLTLFALFFRPIGFDYRSKIEDPRWRTAWDWGLFIGGFVPPVVFGVAFGNLFLGVPFYYDEWMRNYYDGGFFGLLAHPFPLMAGLLSFAMLTLHGATWLQMKTEGALLERSRKMSMIFAAASLLLFVLAGVFQYAFIDGYVITSAIDTNAASNPLTKTVELQAGAWWRNFHHYPALFILPTLAVLMPLVVMFATKAKRYGLAFFASALNIVGVITTAVVALFPFVMPSSKSPNQSLTMWDATSSELTLKVMLAAAVIFVPLILAYTTWCYVKMWGRISEQHIEQNSTSLY</sequence>
<evidence type="ECO:0000256" key="3">
    <source>
        <dbReference type="ARBA" id="ARBA00022448"/>
    </source>
</evidence>
<evidence type="ECO:0000256" key="9">
    <source>
        <dbReference type="ARBA" id="ARBA00022989"/>
    </source>
</evidence>
<evidence type="ECO:0000256" key="1">
    <source>
        <dbReference type="ARBA" id="ARBA00004651"/>
    </source>
</evidence>
<dbReference type="Proteomes" id="UP001499988">
    <property type="component" value="Unassembled WGS sequence"/>
</dbReference>
<gene>
    <name evidence="13" type="primary">cydB</name>
    <name evidence="13" type="ORF">GCM10023333_33940</name>
</gene>
<keyword evidence="8" id="KW-0249">Electron transport</keyword>
<evidence type="ECO:0000256" key="2">
    <source>
        <dbReference type="ARBA" id="ARBA00007543"/>
    </source>
</evidence>
<keyword evidence="6 12" id="KW-0812">Transmembrane</keyword>
<feature type="transmembrane region" description="Helical" evidence="12">
    <location>
        <begin position="161"/>
        <end position="183"/>
    </location>
</feature>
<feature type="transmembrane region" description="Helical" evidence="12">
    <location>
        <begin position="265"/>
        <end position="284"/>
    </location>
</feature>
<keyword evidence="5" id="KW-0349">Heme</keyword>
<feature type="transmembrane region" description="Helical" evidence="12">
    <location>
        <begin position="123"/>
        <end position="149"/>
    </location>
</feature>
<keyword evidence="9 12" id="KW-1133">Transmembrane helix</keyword>
<keyword evidence="10" id="KW-0408">Iron</keyword>
<dbReference type="EMBL" id="BAABJZ010000099">
    <property type="protein sequence ID" value="GAA4897812.1"/>
    <property type="molecule type" value="Genomic_DNA"/>
</dbReference>
<feature type="transmembrane region" description="Helical" evidence="12">
    <location>
        <begin position="291"/>
        <end position="316"/>
    </location>
</feature>
<dbReference type="PANTHER" id="PTHR43141">
    <property type="entry name" value="CYTOCHROME BD2 SUBUNIT II"/>
    <property type="match status" value="1"/>
</dbReference>